<reference evidence="1 2" key="1">
    <citation type="submission" date="2015-11" db="EMBL/GenBank/DDBJ databases">
        <authorList>
            <person name="Lin W."/>
        </authorList>
    </citation>
    <scope>NUCLEOTIDE SEQUENCE [LARGE SCALE GENOMIC DNA]</scope>
    <source>
        <strain evidence="1 2">HCH-1</strain>
    </source>
</reference>
<dbReference type="InterPro" id="IPR036513">
    <property type="entry name" value="STAS_dom_sf"/>
</dbReference>
<comment type="caution">
    <text evidence="1">The sequence shown here is derived from an EMBL/GenBank/DDBJ whole genome shotgun (WGS) entry which is preliminary data.</text>
</comment>
<keyword evidence="2" id="KW-1185">Reference proteome</keyword>
<gene>
    <name evidence="1" type="ORF">ASN18_0428</name>
</gene>
<dbReference type="InterPro" id="IPR038396">
    <property type="entry name" value="SpoIIAA-like_sf"/>
</dbReference>
<evidence type="ECO:0000313" key="1">
    <source>
        <dbReference type="EMBL" id="KWT92842.1"/>
    </source>
</evidence>
<dbReference type="SUPFAM" id="SSF52091">
    <property type="entry name" value="SpoIIaa-like"/>
    <property type="match status" value="1"/>
</dbReference>
<accession>A0ABR5SIS1</accession>
<protein>
    <recommendedName>
        <fullName evidence="3">STAS/SEC14 domain-containing protein</fullName>
    </recommendedName>
</protein>
<evidence type="ECO:0000313" key="2">
    <source>
        <dbReference type="Proteomes" id="UP000060487"/>
    </source>
</evidence>
<evidence type="ECO:0008006" key="3">
    <source>
        <dbReference type="Google" id="ProtNLM"/>
    </source>
</evidence>
<dbReference type="RefSeq" id="WP_085050955.1">
    <property type="nucleotide sequence ID" value="NZ_LNQR01000019.1"/>
</dbReference>
<dbReference type="Pfam" id="PF11964">
    <property type="entry name" value="SpoIIAA-like"/>
    <property type="match status" value="1"/>
</dbReference>
<dbReference type="Gene3D" id="3.40.50.10600">
    <property type="entry name" value="SpoIIaa-like domains"/>
    <property type="match status" value="1"/>
</dbReference>
<proteinExistence type="predicted"/>
<dbReference type="InterPro" id="IPR021866">
    <property type="entry name" value="SpoIIAA-like"/>
</dbReference>
<dbReference type="Proteomes" id="UP000060487">
    <property type="component" value="Unassembled WGS sequence"/>
</dbReference>
<sequence length="117" mass="12977">MKGQTDITLQDGIIISVYTGEMDMEIVKQAASGIEELLTKSQSTRILYNTLNMETPSMKLAMEMKSFDAKIRDKVQKSATVVPSATTAFFASIAFILSKNHKVFHNDLDAALSWLKS</sequence>
<name>A0ABR5SIS1_9BACT</name>
<organism evidence="1 2">
    <name type="scientific">Candidatus Magnetominusculus xianensis</name>
    <dbReference type="NCBI Taxonomy" id="1748249"/>
    <lineage>
        <taxon>Bacteria</taxon>
        <taxon>Pseudomonadati</taxon>
        <taxon>Nitrospirota</taxon>
        <taxon>Nitrospiria</taxon>
        <taxon>Nitrospirales</taxon>
        <taxon>Nitrospiraceae</taxon>
        <taxon>Candidatus Magnetominusculus</taxon>
    </lineage>
</organism>
<dbReference type="EMBL" id="LNQR01000019">
    <property type="protein sequence ID" value="KWT92842.1"/>
    <property type="molecule type" value="Genomic_DNA"/>
</dbReference>